<feature type="region of interest" description="Disordered" evidence="1">
    <location>
        <begin position="374"/>
        <end position="405"/>
    </location>
</feature>
<accession>A0A5N6U9B1</accession>
<evidence type="ECO:0000313" key="2">
    <source>
        <dbReference type="EMBL" id="KAE8155170.1"/>
    </source>
</evidence>
<dbReference type="EMBL" id="ML742024">
    <property type="protein sequence ID" value="KAE8155170.1"/>
    <property type="molecule type" value="Genomic_DNA"/>
</dbReference>
<reference evidence="2 3" key="1">
    <citation type="submission" date="2019-04" db="EMBL/GenBank/DDBJ databases">
        <title>Friends and foes A comparative genomics study of 23 Aspergillus species from section Flavi.</title>
        <authorList>
            <consortium name="DOE Joint Genome Institute"/>
            <person name="Kjaerbolling I."/>
            <person name="Vesth T."/>
            <person name="Frisvad J.C."/>
            <person name="Nybo J.L."/>
            <person name="Theobald S."/>
            <person name="Kildgaard S."/>
            <person name="Isbrandt T."/>
            <person name="Kuo A."/>
            <person name="Sato A."/>
            <person name="Lyhne E.K."/>
            <person name="Kogle M.E."/>
            <person name="Wiebenga A."/>
            <person name="Kun R.S."/>
            <person name="Lubbers R.J."/>
            <person name="Makela M.R."/>
            <person name="Barry K."/>
            <person name="Chovatia M."/>
            <person name="Clum A."/>
            <person name="Daum C."/>
            <person name="Haridas S."/>
            <person name="He G."/>
            <person name="LaButti K."/>
            <person name="Lipzen A."/>
            <person name="Mondo S."/>
            <person name="Riley R."/>
            <person name="Salamov A."/>
            <person name="Simmons B.A."/>
            <person name="Magnuson J.K."/>
            <person name="Henrissat B."/>
            <person name="Mortensen U.H."/>
            <person name="Larsen T.O."/>
            <person name="Devries R.P."/>
            <person name="Grigoriev I.V."/>
            <person name="Machida M."/>
            <person name="Baker S.E."/>
            <person name="Andersen M.R."/>
        </authorList>
    </citation>
    <scope>NUCLEOTIDE SEQUENCE [LARGE SCALE GENOMIC DNA]</scope>
    <source>
        <strain evidence="2 3">IBT 18842</strain>
    </source>
</reference>
<protein>
    <submittedName>
        <fullName evidence="2">Uncharacterized protein</fullName>
    </submittedName>
</protein>
<gene>
    <name evidence="2" type="ORF">BDV25DRAFT_135218</name>
</gene>
<evidence type="ECO:0000256" key="1">
    <source>
        <dbReference type="SAM" id="MobiDB-lite"/>
    </source>
</evidence>
<feature type="compositionally biased region" description="Polar residues" evidence="1">
    <location>
        <begin position="848"/>
        <end position="857"/>
    </location>
</feature>
<dbReference type="Proteomes" id="UP000325780">
    <property type="component" value="Unassembled WGS sequence"/>
</dbReference>
<feature type="region of interest" description="Disordered" evidence="1">
    <location>
        <begin position="799"/>
        <end position="900"/>
    </location>
</feature>
<evidence type="ECO:0000313" key="3">
    <source>
        <dbReference type="Proteomes" id="UP000325780"/>
    </source>
</evidence>
<organism evidence="2 3">
    <name type="scientific">Aspergillus avenaceus</name>
    <dbReference type="NCBI Taxonomy" id="36643"/>
    <lineage>
        <taxon>Eukaryota</taxon>
        <taxon>Fungi</taxon>
        <taxon>Dikarya</taxon>
        <taxon>Ascomycota</taxon>
        <taxon>Pezizomycotina</taxon>
        <taxon>Eurotiomycetes</taxon>
        <taxon>Eurotiomycetidae</taxon>
        <taxon>Eurotiales</taxon>
        <taxon>Aspergillaceae</taxon>
        <taxon>Aspergillus</taxon>
        <taxon>Aspergillus subgen. Circumdati</taxon>
    </lineage>
</organism>
<feature type="compositionally biased region" description="Polar residues" evidence="1">
    <location>
        <begin position="886"/>
        <end position="900"/>
    </location>
</feature>
<dbReference type="AlphaFoldDB" id="A0A5N6U9B1"/>
<feature type="compositionally biased region" description="Polar residues" evidence="1">
    <location>
        <begin position="705"/>
        <end position="725"/>
    </location>
</feature>
<name>A0A5N6U9B1_ASPAV</name>
<feature type="region of interest" description="Disordered" evidence="1">
    <location>
        <begin position="703"/>
        <end position="734"/>
    </location>
</feature>
<proteinExistence type="predicted"/>
<keyword evidence="3" id="KW-1185">Reference proteome</keyword>
<sequence>MVPRAPYNQEAPYNPPSNTWHAVNAGAIAQPGPLPRDISFDLVVGYTIKRNCVRATTGCLHFDADWFMSVPPDRAHDDGNPVKDDPVLFDKVVQDKLEVQAQYACNYWTIYKSFIAKRLDNARIPNLSLDAEWVARDVPRPWHDGASQDPIEWIVDLGHMRNAVYILWRAGFVLRNQDDEKNHYFVNMIANDDFFLRTVSIRLFPTPGLGLGDSIDAWRRSSSIHSEDLNGGLFVHFSDGSRGRLQFNKSSSDSDWPELPHRYPIFRFEKYAETMMTWLAGFASLHGNKDDVFNDKTFKLSIDRVAAAITQVCSVNQTQFSLWNVGMCYKPCLEQLLRLKDVEEDGVDGLTNIKKWREGLLRALHDLCQVMIPRTPQNRSNGKNRYKEKDSQKGKNIQKGKPVQAKTHKDLENAFRYGKDGILGIPHFGVFDTAQTAFIKGRASDHSEWAIPEERMAEAVRLVERFEFFKCELTHNPNDNILPADRSVPAHHFHFEDRSGCVCLYMAEDFMVKLEDTKTQGVPLNHPDFKMTHSWDLPKGEVDKYGIGWGRITKTVKTTPIRIMSLTRHLEHCILQLCKEPRHCRGNYWYTCVDEIVRYYGYDRKTPERRAAENQRDITAEFITRWKHIKRGIDPRMLGFIQNWRLYWLDGVAPPPSDGVEAPPNFQAELRNLNNSLARNRTFGLSRIPTPPPSEVEDEPLFVEQDSSQSDNHATSDPRNVTQSGGVRPHIEVQTDPNLRYEVANPYADTGLSEAQEPARFDPYFDLSPGRDLTAIRPTIEDTPGPLGRAFLLERPDRPFQGVDEPEQPEHEAGRQPGYQNAYAGGHQISDQLGDFGQGPFRLDSEDQIQSSPSSRHPTQPPGPSTQPGRTYTGPSYLPYAEQSADDLTSYGSTPSPDSS</sequence>